<dbReference type="Gene3D" id="3.40.50.10860">
    <property type="entry name" value="Leucine Dehydrogenase, chain A, domain 1"/>
    <property type="match status" value="1"/>
</dbReference>
<evidence type="ECO:0000259" key="13">
    <source>
        <dbReference type="Pfam" id="PF02882"/>
    </source>
</evidence>
<proteinExistence type="inferred from homology"/>
<keyword evidence="3" id="KW-0554">One-carbon metabolism</keyword>
<keyword evidence="4" id="KW-0028">Amino-acid biosynthesis</keyword>
<keyword evidence="9" id="KW-0368">Histidine biosynthesis</keyword>
<dbReference type="InterPro" id="IPR020631">
    <property type="entry name" value="THF_DH/CycHdrlase_NAD-bd_dom"/>
</dbReference>
<evidence type="ECO:0000256" key="6">
    <source>
        <dbReference type="ARBA" id="ARBA00022801"/>
    </source>
</evidence>
<dbReference type="OrthoDB" id="5126881at2759"/>
<dbReference type="InterPro" id="IPR020867">
    <property type="entry name" value="THF_DH/CycHdrlase_CS"/>
</dbReference>
<keyword evidence="10" id="KW-0486">Methionine biosynthesis</keyword>
<organism evidence="14 15">
    <name type="scientific">Stentor coeruleus</name>
    <dbReference type="NCBI Taxonomy" id="5963"/>
    <lineage>
        <taxon>Eukaryota</taxon>
        <taxon>Sar</taxon>
        <taxon>Alveolata</taxon>
        <taxon>Ciliophora</taxon>
        <taxon>Postciliodesmatophora</taxon>
        <taxon>Heterotrichea</taxon>
        <taxon>Heterotrichida</taxon>
        <taxon>Stentoridae</taxon>
        <taxon>Stentor</taxon>
    </lineage>
</organism>
<dbReference type="CDD" id="cd01080">
    <property type="entry name" value="NAD_bind_m-THF_DH_Cyclohyd"/>
    <property type="match status" value="1"/>
</dbReference>
<dbReference type="GO" id="GO:0009086">
    <property type="term" value="P:methionine biosynthetic process"/>
    <property type="evidence" value="ECO:0007669"/>
    <property type="project" value="UniProtKB-KW"/>
</dbReference>
<feature type="domain" description="Tetrahydrofolate dehydrogenase/cyclohydrolase catalytic" evidence="12">
    <location>
        <begin position="7"/>
        <end position="123"/>
    </location>
</feature>
<evidence type="ECO:0000256" key="2">
    <source>
        <dbReference type="ARBA" id="ARBA00011738"/>
    </source>
</evidence>
<evidence type="ECO:0000256" key="10">
    <source>
        <dbReference type="ARBA" id="ARBA00023167"/>
    </source>
</evidence>
<dbReference type="PRINTS" id="PR00085">
    <property type="entry name" value="THFDHDRGNASE"/>
</dbReference>
<dbReference type="FunFam" id="3.40.50.720:FF:000094">
    <property type="entry name" value="Bifunctional protein FolD"/>
    <property type="match status" value="1"/>
</dbReference>
<keyword evidence="8" id="KW-0560">Oxidoreductase</keyword>
<evidence type="ECO:0000313" key="14">
    <source>
        <dbReference type="EMBL" id="OMJ92484.1"/>
    </source>
</evidence>
<evidence type="ECO:0000256" key="7">
    <source>
        <dbReference type="ARBA" id="ARBA00022857"/>
    </source>
</evidence>
<protein>
    <submittedName>
        <fullName evidence="14">Uncharacterized protein</fullName>
    </submittedName>
</protein>
<dbReference type="InterPro" id="IPR000672">
    <property type="entry name" value="THF_DH/CycHdrlase"/>
</dbReference>
<comment type="subunit">
    <text evidence="2">Homodimer.</text>
</comment>
<reference evidence="14 15" key="1">
    <citation type="submission" date="2016-11" db="EMBL/GenBank/DDBJ databases">
        <title>The macronuclear genome of Stentor coeruleus: a giant cell with tiny introns.</title>
        <authorList>
            <person name="Slabodnick M."/>
            <person name="Ruby J.G."/>
            <person name="Reiff S.B."/>
            <person name="Swart E.C."/>
            <person name="Gosai S."/>
            <person name="Prabakaran S."/>
            <person name="Witkowska E."/>
            <person name="Larue G.E."/>
            <person name="Fisher S."/>
            <person name="Freeman R.M."/>
            <person name="Gunawardena J."/>
            <person name="Chu W."/>
            <person name="Stover N.A."/>
            <person name="Gregory B.D."/>
            <person name="Nowacki M."/>
            <person name="Derisi J."/>
            <person name="Roy S.W."/>
            <person name="Marshall W.F."/>
            <person name="Sood P."/>
        </authorList>
    </citation>
    <scope>NUCLEOTIDE SEQUENCE [LARGE SCALE GENOMIC DNA]</scope>
    <source>
        <strain evidence="14">WM001</strain>
    </source>
</reference>
<comment type="caution">
    <text evidence="14">The sequence shown here is derived from an EMBL/GenBank/DDBJ whole genome shotgun (WGS) entry which is preliminary data.</text>
</comment>
<dbReference type="GO" id="GO:0000105">
    <property type="term" value="P:L-histidine biosynthetic process"/>
    <property type="evidence" value="ECO:0007669"/>
    <property type="project" value="UniProtKB-KW"/>
</dbReference>
<dbReference type="GO" id="GO:0035999">
    <property type="term" value="P:tetrahydrofolate interconversion"/>
    <property type="evidence" value="ECO:0007669"/>
    <property type="project" value="TreeGrafter"/>
</dbReference>
<evidence type="ECO:0000256" key="1">
    <source>
        <dbReference type="ARBA" id="ARBA00004777"/>
    </source>
</evidence>
<dbReference type="InterPro" id="IPR046346">
    <property type="entry name" value="Aminoacid_DH-like_N_sf"/>
</dbReference>
<keyword evidence="6" id="KW-0378">Hydrolase</keyword>
<dbReference type="GO" id="GO:0004488">
    <property type="term" value="F:methylenetetrahydrofolate dehydrogenase (NADP+) activity"/>
    <property type="evidence" value="ECO:0007669"/>
    <property type="project" value="InterPro"/>
</dbReference>
<gene>
    <name evidence="14" type="ORF">SteCoe_4719</name>
</gene>
<dbReference type="EMBL" id="MPUH01000060">
    <property type="protein sequence ID" value="OMJ92484.1"/>
    <property type="molecule type" value="Genomic_DNA"/>
</dbReference>
<dbReference type="Pfam" id="PF00763">
    <property type="entry name" value="THF_DHG_CYH"/>
    <property type="match status" value="1"/>
</dbReference>
<sequence length="287" mass="31311">MSSKIFDGRALSKVILQELKQEILHTQAIKSVTSVPKLAYVYMGTNKSVLTYLGIKHRACDFLGIQAKGYQFKENAPVQEVMAQINELNQDKTLSGILIQLPLADGIDTQQVMDCIDVTKDVDGLHSMNIGKVALRGLEPLYYPCTPLGCIEILKRNNIQIQGKHAVVIGRSNLAGTPLALLLQKQNATVTICHKYTNDVSLFTKQADILAVAVGKPEFIKRNMVKPGAIVVDIGINEYNGKLVGDVHSDVAEVSSFFTPVPGGVGPMTVAMLMTNLVKSWNFSLSK</sequence>
<comment type="pathway">
    <text evidence="1">One-carbon metabolism; tetrahydrofolate interconversion.</text>
</comment>
<name>A0A1R2CTZ4_9CILI</name>
<feature type="domain" description="Tetrahydrofolate dehydrogenase/cyclohydrolase NAD(P)-binding" evidence="13">
    <location>
        <begin position="144"/>
        <end position="282"/>
    </location>
</feature>
<keyword evidence="11" id="KW-0511">Multifunctional enzyme</keyword>
<dbReference type="GO" id="GO:0006164">
    <property type="term" value="P:purine nucleotide biosynthetic process"/>
    <property type="evidence" value="ECO:0007669"/>
    <property type="project" value="UniProtKB-KW"/>
</dbReference>
<evidence type="ECO:0000256" key="8">
    <source>
        <dbReference type="ARBA" id="ARBA00023002"/>
    </source>
</evidence>
<dbReference type="Gene3D" id="3.40.50.720">
    <property type="entry name" value="NAD(P)-binding Rossmann-like Domain"/>
    <property type="match status" value="1"/>
</dbReference>
<dbReference type="SUPFAM" id="SSF51735">
    <property type="entry name" value="NAD(P)-binding Rossmann-fold domains"/>
    <property type="match status" value="1"/>
</dbReference>
<dbReference type="PANTHER" id="PTHR48099:SF5">
    <property type="entry name" value="C-1-TETRAHYDROFOLATE SYNTHASE, CYTOPLASMIC"/>
    <property type="match status" value="1"/>
</dbReference>
<dbReference type="AlphaFoldDB" id="A0A1R2CTZ4"/>
<keyword evidence="7" id="KW-0521">NADP</keyword>
<keyword evidence="15" id="KW-1185">Reference proteome</keyword>
<evidence type="ECO:0000256" key="5">
    <source>
        <dbReference type="ARBA" id="ARBA00022755"/>
    </source>
</evidence>
<evidence type="ECO:0000256" key="11">
    <source>
        <dbReference type="ARBA" id="ARBA00023268"/>
    </source>
</evidence>
<dbReference type="GO" id="GO:0004477">
    <property type="term" value="F:methenyltetrahydrofolate cyclohydrolase activity"/>
    <property type="evidence" value="ECO:0007669"/>
    <property type="project" value="TreeGrafter"/>
</dbReference>
<keyword evidence="5" id="KW-0658">Purine biosynthesis</keyword>
<evidence type="ECO:0000259" key="12">
    <source>
        <dbReference type="Pfam" id="PF00763"/>
    </source>
</evidence>
<dbReference type="HAMAP" id="MF_01576">
    <property type="entry name" value="THF_DHG_CYH"/>
    <property type="match status" value="1"/>
</dbReference>
<dbReference type="PROSITE" id="PS00767">
    <property type="entry name" value="THF_DHG_CYH_2"/>
    <property type="match status" value="1"/>
</dbReference>
<evidence type="ECO:0000256" key="4">
    <source>
        <dbReference type="ARBA" id="ARBA00022605"/>
    </source>
</evidence>
<evidence type="ECO:0000256" key="3">
    <source>
        <dbReference type="ARBA" id="ARBA00022563"/>
    </source>
</evidence>
<dbReference type="InterPro" id="IPR020630">
    <property type="entry name" value="THF_DH/CycHdrlase_cat_dom"/>
</dbReference>
<evidence type="ECO:0000313" key="15">
    <source>
        <dbReference type="Proteomes" id="UP000187209"/>
    </source>
</evidence>
<dbReference type="Pfam" id="PF02882">
    <property type="entry name" value="THF_DHG_CYH_C"/>
    <property type="match status" value="1"/>
</dbReference>
<dbReference type="GO" id="GO:0005829">
    <property type="term" value="C:cytosol"/>
    <property type="evidence" value="ECO:0007669"/>
    <property type="project" value="TreeGrafter"/>
</dbReference>
<dbReference type="PANTHER" id="PTHR48099">
    <property type="entry name" value="C-1-TETRAHYDROFOLATE SYNTHASE, CYTOPLASMIC-RELATED"/>
    <property type="match status" value="1"/>
</dbReference>
<accession>A0A1R2CTZ4</accession>
<dbReference type="SUPFAM" id="SSF53223">
    <property type="entry name" value="Aminoacid dehydrogenase-like, N-terminal domain"/>
    <property type="match status" value="1"/>
</dbReference>
<dbReference type="Proteomes" id="UP000187209">
    <property type="component" value="Unassembled WGS sequence"/>
</dbReference>
<dbReference type="FunFam" id="3.40.50.10860:FF:000005">
    <property type="entry name" value="C-1-tetrahydrofolate synthase, cytoplasmic, putative"/>
    <property type="match status" value="1"/>
</dbReference>
<evidence type="ECO:0000256" key="9">
    <source>
        <dbReference type="ARBA" id="ARBA00023102"/>
    </source>
</evidence>
<dbReference type="InterPro" id="IPR036291">
    <property type="entry name" value="NAD(P)-bd_dom_sf"/>
</dbReference>